<dbReference type="Proteomes" id="UP000593571">
    <property type="component" value="Unassembled WGS sequence"/>
</dbReference>
<organism evidence="1 2">
    <name type="scientific">Rousettus aegyptiacus</name>
    <name type="common">Egyptian fruit bat</name>
    <name type="synonym">Pteropus aegyptiacus</name>
    <dbReference type="NCBI Taxonomy" id="9407"/>
    <lineage>
        <taxon>Eukaryota</taxon>
        <taxon>Metazoa</taxon>
        <taxon>Chordata</taxon>
        <taxon>Craniata</taxon>
        <taxon>Vertebrata</taxon>
        <taxon>Euteleostomi</taxon>
        <taxon>Mammalia</taxon>
        <taxon>Eutheria</taxon>
        <taxon>Laurasiatheria</taxon>
        <taxon>Chiroptera</taxon>
        <taxon>Yinpterochiroptera</taxon>
        <taxon>Pteropodoidea</taxon>
        <taxon>Pteropodidae</taxon>
        <taxon>Rousettinae</taxon>
        <taxon>Rousettus</taxon>
    </lineage>
</organism>
<dbReference type="EMBL" id="JACASE010000007">
    <property type="protein sequence ID" value="KAF6447732.1"/>
    <property type="molecule type" value="Genomic_DNA"/>
</dbReference>
<comment type="caution">
    <text evidence="1">The sequence shown here is derived from an EMBL/GenBank/DDBJ whole genome shotgun (WGS) entry which is preliminary data.</text>
</comment>
<protein>
    <submittedName>
        <fullName evidence="1">Uncharacterized protein</fullName>
    </submittedName>
</protein>
<evidence type="ECO:0000313" key="2">
    <source>
        <dbReference type="Proteomes" id="UP000593571"/>
    </source>
</evidence>
<gene>
    <name evidence="1" type="ORF">HJG63_012108</name>
</gene>
<dbReference type="AlphaFoldDB" id="A0A7J8FKR2"/>
<keyword evidence="2" id="KW-1185">Reference proteome</keyword>
<name>A0A7J8FKR2_ROUAE</name>
<proteinExistence type="predicted"/>
<evidence type="ECO:0000313" key="1">
    <source>
        <dbReference type="EMBL" id="KAF6447732.1"/>
    </source>
</evidence>
<reference evidence="1 2" key="1">
    <citation type="journal article" date="2020" name="Nature">
        <title>Six reference-quality genomes reveal evolution of bat adaptations.</title>
        <authorList>
            <person name="Jebb D."/>
            <person name="Huang Z."/>
            <person name="Pippel M."/>
            <person name="Hughes G.M."/>
            <person name="Lavrichenko K."/>
            <person name="Devanna P."/>
            <person name="Winkler S."/>
            <person name="Jermiin L.S."/>
            <person name="Skirmuntt E.C."/>
            <person name="Katzourakis A."/>
            <person name="Burkitt-Gray L."/>
            <person name="Ray D.A."/>
            <person name="Sullivan K.A.M."/>
            <person name="Roscito J.G."/>
            <person name="Kirilenko B.M."/>
            <person name="Davalos L.M."/>
            <person name="Corthals A.P."/>
            <person name="Power M.L."/>
            <person name="Jones G."/>
            <person name="Ransome R.D."/>
            <person name="Dechmann D.K.N."/>
            <person name="Locatelli A.G."/>
            <person name="Puechmaille S.J."/>
            <person name="Fedrigo O."/>
            <person name="Jarvis E.D."/>
            <person name="Hiller M."/>
            <person name="Vernes S.C."/>
            <person name="Myers E.W."/>
            <person name="Teeling E.C."/>
        </authorList>
    </citation>
    <scope>NUCLEOTIDE SEQUENCE [LARGE SCALE GENOMIC DNA]</scope>
    <source>
        <strain evidence="1">MRouAeg1</strain>
        <tissue evidence="1">Muscle</tissue>
    </source>
</reference>
<sequence>MGTSFPGIGTLSLQDYCGAGTPSSSVRTSTAKISLPILIATRVFMFLPLLPVGLFNRNTWDSSHPAYHSAIISAGSCRGHGDLFSWHWNPELARLLWGRDSFLLGEDLHCQDILPNFNCHMGVHVFASPTSLKVTLFVYP</sequence>
<accession>A0A7J8FKR2</accession>